<dbReference type="InterPro" id="IPR057268">
    <property type="entry name" value="Ribosomal_L18"/>
</dbReference>
<comment type="function">
    <text evidence="7">This is one of the proteins that bind and probably mediate the attachment of the 5S RNA into the large ribosomal subunit, where it forms part of the central protuberance.</text>
</comment>
<dbReference type="GO" id="GO:0022625">
    <property type="term" value="C:cytosolic large ribosomal subunit"/>
    <property type="evidence" value="ECO:0007669"/>
    <property type="project" value="TreeGrafter"/>
</dbReference>
<evidence type="ECO:0000256" key="6">
    <source>
        <dbReference type="ARBA" id="ARBA00035197"/>
    </source>
</evidence>
<accession>A0A7K0C3D9</accession>
<comment type="similarity">
    <text evidence="1 7">Belongs to the universal ribosomal protein uL18 family.</text>
</comment>
<dbReference type="AlphaFoldDB" id="A0A7K0C3D9"/>
<evidence type="ECO:0000256" key="8">
    <source>
        <dbReference type="SAM" id="MobiDB-lite"/>
    </source>
</evidence>
<dbReference type="InterPro" id="IPR005484">
    <property type="entry name" value="Ribosomal_uL18_bac/plant/anim"/>
</dbReference>
<reference evidence="9 10" key="1">
    <citation type="submission" date="2019-10" db="EMBL/GenBank/DDBJ databases">
        <title>Actinomadura rubteroloni sp. nov. and Actinomadura macrotermitis sp. nov., isolated from the gut of fungus growing-termite Macrotermes natalensis.</title>
        <authorList>
            <person name="Benndorf R."/>
            <person name="Martin K."/>
            <person name="Kuefner M."/>
            <person name="De Beer W."/>
            <person name="Kaster A.-K."/>
            <person name="Vollmers J."/>
            <person name="Poulsen M."/>
            <person name="Beemelmanns C."/>
        </authorList>
    </citation>
    <scope>NUCLEOTIDE SEQUENCE [LARGE SCALE GENOMIC DNA]</scope>
    <source>
        <strain evidence="9 10">RB68</strain>
    </source>
</reference>
<dbReference type="Pfam" id="PF00861">
    <property type="entry name" value="Ribosomal_L18p"/>
    <property type="match status" value="1"/>
</dbReference>
<evidence type="ECO:0000256" key="7">
    <source>
        <dbReference type="HAMAP-Rule" id="MF_01337"/>
    </source>
</evidence>
<dbReference type="HAMAP" id="MF_01337_B">
    <property type="entry name" value="Ribosomal_uL18_B"/>
    <property type="match status" value="1"/>
</dbReference>
<comment type="caution">
    <text evidence="9">The sequence shown here is derived from an EMBL/GenBank/DDBJ whole genome shotgun (WGS) entry which is preliminary data.</text>
</comment>
<dbReference type="OrthoDB" id="9810939at2"/>
<evidence type="ECO:0000256" key="3">
    <source>
        <dbReference type="ARBA" id="ARBA00022884"/>
    </source>
</evidence>
<evidence type="ECO:0000256" key="1">
    <source>
        <dbReference type="ARBA" id="ARBA00007116"/>
    </source>
</evidence>
<comment type="subunit">
    <text evidence="7">Part of the 50S ribosomal subunit; part of the 5S rRNA/L5/L18/L25 subcomplex. Contacts the 5S and 23S rRNAs.</text>
</comment>
<organism evidence="9 10">
    <name type="scientific">Actinomadura macrotermitis</name>
    <dbReference type="NCBI Taxonomy" id="2585200"/>
    <lineage>
        <taxon>Bacteria</taxon>
        <taxon>Bacillati</taxon>
        <taxon>Actinomycetota</taxon>
        <taxon>Actinomycetes</taxon>
        <taxon>Streptosporangiales</taxon>
        <taxon>Thermomonosporaceae</taxon>
        <taxon>Actinomadura</taxon>
    </lineage>
</organism>
<gene>
    <name evidence="7 9" type="primary">rplR</name>
    <name evidence="9" type="ORF">ACRB68_57040</name>
</gene>
<dbReference type="RefSeq" id="WP_153537468.1">
    <property type="nucleotide sequence ID" value="NZ_WEGH01000003.1"/>
</dbReference>
<dbReference type="GO" id="GO:0008097">
    <property type="term" value="F:5S rRNA binding"/>
    <property type="evidence" value="ECO:0007669"/>
    <property type="project" value="TreeGrafter"/>
</dbReference>
<dbReference type="SUPFAM" id="SSF53137">
    <property type="entry name" value="Translational machinery components"/>
    <property type="match status" value="1"/>
</dbReference>
<keyword evidence="2 7" id="KW-0699">rRNA-binding</keyword>
<evidence type="ECO:0000256" key="4">
    <source>
        <dbReference type="ARBA" id="ARBA00022980"/>
    </source>
</evidence>
<keyword evidence="4 7" id="KW-0689">Ribosomal protein</keyword>
<evidence type="ECO:0000313" key="10">
    <source>
        <dbReference type="Proteomes" id="UP000487268"/>
    </source>
</evidence>
<dbReference type="InterPro" id="IPR004389">
    <property type="entry name" value="Ribosomal_uL18_bac-type"/>
</dbReference>
<dbReference type="GO" id="GO:0003735">
    <property type="term" value="F:structural constituent of ribosome"/>
    <property type="evidence" value="ECO:0007669"/>
    <property type="project" value="InterPro"/>
</dbReference>
<feature type="region of interest" description="Disordered" evidence="8">
    <location>
        <begin position="1"/>
        <end position="29"/>
    </location>
</feature>
<feature type="compositionally biased region" description="Basic residues" evidence="8">
    <location>
        <begin position="16"/>
        <end position="29"/>
    </location>
</feature>
<keyword evidence="3 7" id="KW-0694">RNA-binding</keyword>
<dbReference type="Proteomes" id="UP000487268">
    <property type="component" value="Unassembled WGS sequence"/>
</dbReference>
<name>A0A7K0C3D9_9ACTN</name>
<dbReference type="GO" id="GO:0006412">
    <property type="term" value="P:translation"/>
    <property type="evidence" value="ECO:0007669"/>
    <property type="project" value="UniProtKB-UniRule"/>
</dbReference>
<keyword evidence="10" id="KW-1185">Reference proteome</keyword>
<keyword evidence="5 7" id="KW-0687">Ribonucleoprotein</keyword>
<proteinExistence type="inferred from homology"/>
<dbReference type="FunFam" id="3.30.420.100:FF:000001">
    <property type="entry name" value="50S ribosomal protein L18"/>
    <property type="match status" value="1"/>
</dbReference>
<dbReference type="PANTHER" id="PTHR12899">
    <property type="entry name" value="39S RIBOSOMAL PROTEIN L18, MITOCHONDRIAL"/>
    <property type="match status" value="1"/>
</dbReference>
<protein>
    <recommendedName>
        <fullName evidence="6 7">Large ribosomal subunit protein uL18</fullName>
    </recommendedName>
</protein>
<dbReference type="NCBIfam" id="TIGR00060">
    <property type="entry name" value="L18_bact"/>
    <property type="match status" value="1"/>
</dbReference>
<dbReference type="PANTHER" id="PTHR12899:SF3">
    <property type="entry name" value="LARGE RIBOSOMAL SUBUNIT PROTEIN UL18M"/>
    <property type="match status" value="1"/>
</dbReference>
<dbReference type="EMBL" id="WEGH01000003">
    <property type="protein sequence ID" value="MQY07602.1"/>
    <property type="molecule type" value="Genomic_DNA"/>
</dbReference>
<evidence type="ECO:0000313" key="9">
    <source>
        <dbReference type="EMBL" id="MQY07602.1"/>
    </source>
</evidence>
<sequence length="128" mass="13656">MAGTKTLAGKATSARAKSRKRRHLRVRKKVVGSAARPRLVVTRSTRHLFVQVIDDSKGHTLAYASTMEADLRADDGDKTAKSRKVGALVAARAKEAGVSAVVFDRGGNKYHGRIAALADGAREGGLEF</sequence>
<dbReference type="Gene3D" id="3.30.420.100">
    <property type="match status" value="1"/>
</dbReference>
<dbReference type="CDD" id="cd00432">
    <property type="entry name" value="Ribosomal_L18_L5e"/>
    <property type="match status" value="1"/>
</dbReference>
<evidence type="ECO:0000256" key="5">
    <source>
        <dbReference type="ARBA" id="ARBA00023274"/>
    </source>
</evidence>
<evidence type="ECO:0000256" key="2">
    <source>
        <dbReference type="ARBA" id="ARBA00022730"/>
    </source>
</evidence>